<sequence>MFLKWLGTLFLLSTYSIHVWGQQLANDSTVTNRTLDSLAIWEVEDARHPDKVLHAEPLYIDLIRDLGARKGEREWNIGLGLTDNLRYDTYQALIEYEFAPVDRLGLEIELPMTFYMTNGIDTQNQNSQRPDNRLESLKLAAQWSFFVSERLQTSMAVGYINELELADLKRLGQEGMVQGNVFNPFFIVARRWGQNFHTLIYTGPKFERSFRHHHWHRSFEINSNLHYMIPGTRNFLGLEVNKAIADRTMHTVMRPQLRVGVSDNLLVGIVAGIPTQRNTERLSSFIRLIYEPRHSPAVLH</sequence>
<dbReference type="RefSeq" id="WP_009284682.1">
    <property type="nucleotide sequence ID" value="NZ_CAIT01000009.1"/>
</dbReference>
<organism evidence="1 2">
    <name type="scientific">Fibrisoma limi BUZ 3</name>
    <dbReference type="NCBI Taxonomy" id="1185876"/>
    <lineage>
        <taxon>Bacteria</taxon>
        <taxon>Pseudomonadati</taxon>
        <taxon>Bacteroidota</taxon>
        <taxon>Cytophagia</taxon>
        <taxon>Cytophagales</taxon>
        <taxon>Spirosomataceae</taxon>
        <taxon>Fibrisoma</taxon>
    </lineage>
</organism>
<reference evidence="1 2" key="1">
    <citation type="journal article" date="2012" name="J. Bacteriol.">
        <title>Genome Sequence of the Filamentous Bacterium Fibrisoma limi BUZ 3T.</title>
        <authorList>
            <person name="Filippini M."/>
            <person name="Qi W."/>
            <person name="Jaenicke S."/>
            <person name="Goesmann A."/>
            <person name="Smits T.H."/>
            <person name="Bagheri H.C."/>
        </authorList>
    </citation>
    <scope>NUCLEOTIDE SEQUENCE [LARGE SCALE GENOMIC DNA]</scope>
    <source>
        <strain evidence="2">BUZ 3T</strain>
    </source>
</reference>
<dbReference type="eggNOG" id="ENOG502Z7QG">
    <property type="taxonomic scope" value="Bacteria"/>
</dbReference>
<dbReference type="Proteomes" id="UP000009309">
    <property type="component" value="Unassembled WGS sequence"/>
</dbReference>
<proteinExistence type="predicted"/>
<dbReference type="NCBIfam" id="NF041634">
    <property type="entry name" value="HAEPLYID"/>
    <property type="match status" value="1"/>
</dbReference>
<gene>
    <name evidence="1" type="ORF">BN8_05431</name>
</gene>
<evidence type="ECO:0008006" key="3">
    <source>
        <dbReference type="Google" id="ProtNLM"/>
    </source>
</evidence>
<dbReference type="OrthoDB" id="892490at2"/>
<evidence type="ECO:0000313" key="1">
    <source>
        <dbReference type="EMBL" id="CCH56117.1"/>
    </source>
</evidence>
<accession>I2GQD9</accession>
<evidence type="ECO:0000313" key="2">
    <source>
        <dbReference type="Proteomes" id="UP000009309"/>
    </source>
</evidence>
<dbReference type="EMBL" id="CAIT01000009">
    <property type="protein sequence ID" value="CCH56117.1"/>
    <property type="molecule type" value="Genomic_DNA"/>
</dbReference>
<dbReference type="STRING" id="1185876.BN8_05431"/>
<name>I2GQD9_9BACT</name>
<keyword evidence="2" id="KW-1185">Reference proteome</keyword>
<dbReference type="InterPro" id="IPR048131">
    <property type="entry name" value="HAEPLYID-like"/>
</dbReference>
<protein>
    <recommendedName>
        <fullName evidence="3">Phosphoribosylformylglycinamidine synthase</fullName>
    </recommendedName>
</protein>
<comment type="caution">
    <text evidence="1">The sequence shown here is derived from an EMBL/GenBank/DDBJ whole genome shotgun (WGS) entry which is preliminary data.</text>
</comment>
<dbReference type="AlphaFoldDB" id="I2GQD9"/>